<sequence>MAKRSDALVLARNALDYASGWLTYRTWRTRIPGAQVAVMIGGELITNKGYGWADLESSERLGSAHQFRIASHSKWITATAIMRLVEDDAVRLDDTVGTYVHELSGTKVAELTLRELLSHGSGTTRDSEDSSFWSAERPFPDRAELIAIASDRPDIYAAGTAFKYSNIGYGLLGLVLESITGRSFDDVTRELVTRPLGLSKTVADVDDRKSAKPVTGYTGIVTSHARKPLPNPESASLRAATGFTSTAAELARFARAHVQGNDELLSDRAKALMRQPLWRYTDRAGRDVGYGLGTMVTSIGGREWIGHGGSWLGQSTRTIVEPALDIVITVLTNSIDGPAEEFAVGIAGLILASQERHTTPLTLSGAPSIPLGSGTSAV</sequence>
<dbReference type="Gene3D" id="3.40.710.10">
    <property type="entry name" value="DD-peptidase/beta-lactamase superfamily"/>
    <property type="match status" value="1"/>
</dbReference>
<gene>
    <name evidence="2" type="ORF">H9830_06685</name>
</gene>
<dbReference type="InterPro" id="IPR012338">
    <property type="entry name" value="Beta-lactam/transpept-like"/>
</dbReference>
<proteinExistence type="predicted"/>
<dbReference type="AlphaFoldDB" id="A0A9D1YUF9"/>
<evidence type="ECO:0000259" key="1">
    <source>
        <dbReference type="Pfam" id="PF00144"/>
    </source>
</evidence>
<dbReference type="PANTHER" id="PTHR46825:SF9">
    <property type="entry name" value="BETA-LACTAMASE-RELATED DOMAIN-CONTAINING PROTEIN"/>
    <property type="match status" value="1"/>
</dbReference>
<name>A0A9D1YUF9_9MICO</name>
<accession>A0A9D1YUF9</accession>
<protein>
    <submittedName>
        <fullName evidence="2">Beta-lactamase family protein</fullName>
    </submittedName>
</protein>
<dbReference type="Pfam" id="PF00144">
    <property type="entry name" value="Beta-lactamase"/>
    <property type="match status" value="1"/>
</dbReference>
<feature type="domain" description="Beta-lactamase-related" evidence="1">
    <location>
        <begin position="28"/>
        <end position="337"/>
    </location>
</feature>
<dbReference type="SUPFAM" id="SSF56601">
    <property type="entry name" value="beta-lactamase/transpeptidase-like"/>
    <property type="match status" value="1"/>
</dbReference>
<dbReference type="EMBL" id="DXDC01000197">
    <property type="protein sequence ID" value="HIY65947.1"/>
    <property type="molecule type" value="Genomic_DNA"/>
</dbReference>
<reference evidence="2" key="2">
    <citation type="submission" date="2021-04" db="EMBL/GenBank/DDBJ databases">
        <authorList>
            <person name="Gilroy R."/>
        </authorList>
    </citation>
    <scope>NUCLEOTIDE SEQUENCE</scope>
    <source>
        <strain evidence="2">ChiGjej1B1-98</strain>
    </source>
</reference>
<evidence type="ECO:0000313" key="2">
    <source>
        <dbReference type="EMBL" id="HIY65947.1"/>
    </source>
</evidence>
<evidence type="ECO:0000313" key="3">
    <source>
        <dbReference type="Proteomes" id="UP000824005"/>
    </source>
</evidence>
<comment type="caution">
    <text evidence="2">The sequence shown here is derived from an EMBL/GenBank/DDBJ whole genome shotgun (WGS) entry which is preliminary data.</text>
</comment>
<dbReference type="InterPro" id="IPR001466">
    <property type="entry name" value="Beta-lactam-related"/>
</dbReference>
<dbReference type="InterPro" id="IPR050491">
    <property type="entry name" value="AmpC-like"/>
</dbReference>
<dbReference type="Proteomes" id="UP000824005">
    <property type="component" value="Unassembled WGS sequence"/>
</dbReference>
<dbReference type="PANTHER" id="PTHR46825">
    <property type="entry name" value="D-ALANYL-D-ALANINE-CARBOXYPEPTIDASE/ENDOPEPTIDASE AMPH"/>
    <property type="match status" value="1"/>
</dbReference>
<organism evidence="2 3">
    <name type="scientific">Candidatus Agrococcus pullicola</name>
    <dbReference type="NCBI Taxonomy" id="2838429"/>
    <lineage>
        <taxon>Bacteria</taxon>
        <taxon>Bacillati</taxon>
        <taxon>Actinomycetota</taxon>
        <taxon>Actinomycetes</taxon>
        <taxon>Micrococcales</taxon>
        <taxon>Microbacteriaceae</taxon>
        <taxon>Agrococcus</taxon>
    </lineage>
</organism>
<reference evidence="2" key="1">
    <citation type="journal article" date="2021" name="PeerJ">
        <title>Extensive microbial diversity within the chicken gut microbiome revealed by metagenomics and culture.</title>
        <authorList>
            <person name="Gilroy R."/>
            <person name="Ravi A."/>
            <person name="Getino M."/>
            <person name="Pursley I."/>
            <person name="Horton D.L."/>
            <person name="Alikhan N.F."/>
            <person name="Baker D."/>
            <person name="Gharbi K."/>
            <person name="Hall N."/>
            <person name="Watson M."/>
            <person name="Adriaenssens E.M."/>
            <person name="Foster-Nyarko E."/>
            <person name="Jarju S."/>
            <person name="Secka A."/>
            <person name="Antonio M."/>
            <person name="Oren A."/>
            <person name="Chaudhuri R.R."/>
            <person name="La Ragione R."/>
            <person name="Hildebrand F."/>
            <person name="Pallen M.J."/>
        </authorList>
    </citation>
    <scope>NUCLEOTIDE SEQUENCE</scope>
    <source>
        <strain evidence="2">ChiGjej1B1-98</strain>
    </source>
</reference>
<feature type="non-terminal residue" evidence="2">
    <location>
        <position position="378"/>
    </location>
</feature>